<dbReference type="PANTHER" id="PTHR47585:SF2">
    <property type="entry name" value="DUF1446 DOMAIN PROTEIN (AFU_ORTHOLOGUE AFUA_6G11420)"/>
    <property type="match status" value="1"/>
</dbReference>
<name>A0A100INU9_ASPNG</name>
<proteinExistence type="predicted"/>
<evidence type="ECO:0000259" key="1">
    <source>
        <dbReference type="Pfam" id="PF07287"/>
    </source>
</evidence>
<dbReference type="VEuPathDB" id="FungiDB:M747DRAFT_317210"/>
<feature type="domain" description="AtuA-like ferredoxin-fold" evidence="2">
    <location>
        <begin position="512"/>
        <end position="611"/>
    </location>
</feature>
<protein>
    <submittedName>
        <fullName evidence="3">DUF1446 domain protein</fullName>
    </submittedName>
</protein>
<dbReference type="VEuPathDB" id="FungiDB:An08g07320"/>
<reference evidence="4" key="1">
    <citation type="journal article" date="2016" name="Genome Announc.">
        <title>Draft genome sequence of Aspergillus niger strain An76.</title>
        <authorList>
            <person name="Gong W."/>
            <person name="Cheng Z."/>
            <person name="Zhang H."/>
            <person name="Liu L."/>
            <person name="Gao P."/>
            <person name="Wang L."/>
        </authorList>
    </citation>
    <scope>NUCLEOTIDE SEQUENCE [LARGE SCALE GENOMIC DNA]</scope>
    <source>
        <strain evidence="4">An76</strain>
    </source>
</reference>
<dbReference type="PANTHER" id="PTHR47585">
    <property type="match status" value="1"/>
</dbReference>
<comment type="caution">
    <text evidence="3">The sequence shown here is derived from an EMBL/GenBank/DDBJ whole genome shotgun (WGS) entry which is preliminary data.</text>
</comment>
<dbReference type="OMA" id="CNCGFFV"/>
<dbReference type="InterPro" id="IPR010839">
    <property type="entry name" value="AtuA_N"/>
</dbReference>
<dbReference type="InterPro" id="IPR056362">
    <property type="entry name" value="AtuA-like_ferredoxin_dom"/>
</dbReference>
<dbReference type="Pfam" id="PF23544">
    <property type="entry name" value="AtuA_ferredoxin"/>
    <property type="match status" value="1"/>
</dbReference>
<dbReference type="AlphaFoldDB" id="A0A100INU9"/>
<dbReference type="OrthoDB" id="10265871at2759"/>
<evidence type="ECO:0000313" key="4">
    <source>
        <dbReference type="Proteomes" id="UP000068243"/>
    </source>
</evidence>
<dbReference type="VEuPathDB" id="FungiDB:ASPNIDRAFT2_38142"/>
<dbReference type="PaxDb" id="5061-CADANGAP00009074"/>
<dbReference type="Proteomes" id="UP000068243">
    <property type="component" value="Unassembled WGS sequence"/>
</dbReference>
<gene>
    <name evidence="3" type="ORF">ABL_07298</name>
</gene>
<accession>A0A100INU9</accession>
<dbReference type="VEuPathDB" id="FungiDB:ATCC64974_100760"/>
<sequence length="621" mass="68492">MTRGPNNRSVRIAGCAGGNTDRWDAIKSFASDPSIDAIIGDWLSESNMVGTAAIKARDLTEENEQNRSKGAYAKEFLQCFEPAIADLSAHGMKLVVNAGASDTELLAIECQKLVQQSGHGNLRIAWIEGDDVTDILLEQRKKGDEDYPIRLSGKSLSEVDPNFVFAQCYLGGWGIAKALAEGADIVICGRVSDASPVVGVAAWWHGWSENNYDELARALIAGHLIECSGYATGGNFTGFKSLLKAGKHLKLGFPIAEIEANGEFTIAKEKNTGGCVTVESLTSQLIYEIQGPWYLNSDVVADLTAVKLEQIAPEQVRVTGIVGMPPPPTTKLGFTTFGGYQAEFHAFMTGLDIDEKCKWTEEQIREAIGEDIHRFTQLRFHRIGSPSLDTTCQDHATVIFRVFAQTKDPEILRTDVPRGLFRWCMSTFLSSCPALTPSNDPRQVHAKPYYNYNTGLIPQSVLKHRVHLLATNPKKVITIDPPSVTQTYGTQPSHETDNPVDISAFGETVKAPLGTVVYGRAGDKGANCNVGFYVKHQDEWDWLRTFLTTDKIKELLGPIEYSGNQIDRFEIPGVRVVHFLLHDHLDRGYNSSSSCDVLGKNTCEFLRSKTIDVPKVFLQRY</sequence>
<evidence type="ECO:0000259" key="2">
    <source>
        <dbReference type="Pfam" id="PF23544"/>
    </source>
</evidence>
<feature type="domain" description="Acyclic terpene utilisation N-terminal" evidence="1">
    <location>
        <begin position="10"/>
        <end position="468"/>
    </location>
</feature>
<dbReference type="EMBL" id="BCMY01000013">
    <property type="protein sequence ID" value="GAQ44637.1"/>
    <property type="molecule type" value="Genomic_DNA"/>
</dbReference>
<dbReference type="Pfam" id="PF07287">
    <property type="entry name" value="AtuA"/>
    <property type="match status" value="1"/>
</dbReference>
<organism evidence="3 4">
    <name type="scientific">Aspergillus niger</name>
    <dbReference type="NCBI Taxonomy" id="5061"/>
    <lineage>
        <taxon>Eukaryota</taxon>
        <taxon>Fungi</taxon>
        <taxon>Dikarya</taxon>
        <taxon>Ascomycota</taxon>
        <taxon>Pezizomycotina</taxon>
        <taxon>Eurotiomycetes</taxon>
        <taxon>Eurotiomycetidae</taxon>
        <taxon>Eurotiales</taxon>
        <taxon>Aspergillaceae</taxon>
        <taxon>Aspergillus</taxon>
        <taxon>Aspergillus subgen. Circumdati</taxon>
    </lineage>
</organism>
<evidence type="ECO:0000313" key="3">
    <source>
        <dbReference type="EMBL" id="GAQ44637.1"/>
    </source>
</evidence>